<accession>B8HMY3</accession>
<gene>
    <name evidence="1" type="ordered locus">Cyan7425_3124</name>
</gene>
<evidence type="ECO:0000313" key="1">
    <source>
        <dbReference type="EMBL" id="ACL45452.1"/>
    </source>
</evidence>
<dbReference type="OrthoDB" id="488725at2"/>
<reference evidence="1" key="1">
    <citation type="submission" date="2009-01" db="EMBL/GenBank/DDBJ databases">
        <title>Complete sequence of chromosome Cyanothece sp. PCC 7425.</title>
        <authorList>
            <consortium name="US DOE Joint Genome Institute"/>
            <person name="Lucas S."/>
            <person name="Copeland A."/>
            <person name="Lapidus A."/>
            <person name="Glavina del Rio T."/>
            <person name="Dalin E."/>
            <person name="Tice H."/>
            <person name="Bruce D."/>
            <person name="Goodwin L."/>
            <person name="Pitluck S."/>
            <person name="Sims D."/>
            <person name="Meineke L."/>
            <person name="Brettin T."/>
            <person name="Detter J.C."/>
            <person name="Han C."/>
            <person name="Larimer F."/>
            <person name="Land M."/>
            <person name="Hauser L."/>
            <person name="Kyrpides N."/>
            <person name="Ovchinnikova G."/>
            <person name="Liberton M."/>
            <person name="Stoeckel J."/>
            <person name="Banerjee A."/>
            <person name="Singh A."/>
            <person name="Page L."/>
            <person name="Sato H."/>
            <person name="Zhao L."/>
            <person name="Sherman L."/>
            <person name="Pakrasi H."/>
            <person name="Richardson P."/>
        </authorList>
    </citation>
    <scope>NUCLEOTIDE SEQUENCE</scope>
    <source>
        <strain evidence="1">PCC 7425</strain>
    </source>
</reference>
<dbReference type="HOGENOM" id="CLU_198142_0_0_3"/>
<organism evidence="1">
    <name type="scientific">Cyanothece sp. (strain PCC 7425 / ATCC 29141)</name>
    <dbReference type="NCBI Taxonomy" id="395961"/>
    <lineage>
        <taxon>Bacteria</taxon>
        <taxon>Bacillati</taxon>
        <taxon>Cyanobacteriota</taxon>
        <taxon>Cyanophyceae</taxon>
        <taxon>Gomontiellales</taxon>
        <taxon>Cyanothecaceae</taxon>
        <taxon>Cyanothece</taxon>
    </lineage>
</organism>
<dbReference type="EMBL" id="CP001344">
    <property type="protein sequence ID" value="ACL45452.1"/>
    <property type="molecule type" value="Genomic_DNA"/>
</dbReference>
<dbReference type="AlphaFoldDB" id="B8HMY3"/>
<proteinExistence type="predicted"/>
<dbReference type="STRING" id="395961.Cyan7425_3124"/>
<name>B8HMY3_CYAP4</name>
<protein>
    <submittedName>
        <fullName evidence="1">Uncharacterized protein</fullName>
    </submittedName>
</protein>
<sequence length="77" mass="8873">MANPNPVIPEKFIESQFERLDQTVEPLSPKPLQVRVPVSVYEKVEQLGKDKTPWLRRVITEAAERELLSRMDSEPDA</sequence>
<dbReference type="KEGG" id="cyn:Cyan7425_3124"/>